<dbReference type="EMBL" id="AP017372">
    <property type="protein sequence ID" value="BAU58516.1"/>
    <property type="molecule type" value="Genomic_DNA"/>
</dbReference>
<name>A0A0X8XAL7_HALHR</name>
<dbReference type="PANTHER" id="PTHR43024">
    <property type="entry name" value="UDP-N-ACETYLMURAMOYL-TRIPEPTIDE--D-ALANYL-D-ALANINE LIGASE"/>
    <property type="match status" value="1"/>
</dbReference>
<dbReference type="Gene3D" id="3.40.1190.10">
    <property type="entry name" value="Mur-like, catalytic domain"/>
    <property type="match status" value="1"/>
</dbReference>
<dbReference type="GO" id="GO:0071555">
    <property type="term" value="P:cell wall organization"/>
    <property type="evidence" value="ECO:0007669"/>
    <property type="project" value="UniProtKB-KW"/>
</dbReference>
<evidence type="ECO:0000256" key="11">
    <source>
        <dbReference type="RuleBase" id="RU004136"/>
    </source>
</evidence>
<feature type="domain" description="Mur ligase central" evidence="14">
    <location>
        <begin position="106"/>
        <end position="288"/>
    </location>
</feature>
<feature type="domain" description="Mur ligase C-terminal" evidence="13">
    <location>
        <begin position="310"/>
        <end position="429"/>
    </location>
</feature>
<dbReference type="HAMAP" id="MF_02019">
    <property type="entry name" value="MurF"/>
    <property type="match status" value="1"/>
</dbReference>
<keyword evidence="5 10" id="KW-0067">ATP-binding</keyword>
<dbReference type="SUPFAM" id="SSF63418">
    <property type="entry name" value="MurE/MurF N-terminal domain"/>
    <property type="match status" value="1"/>
</dbReference>
<evidence type="ECO:0000256" key="3">
    <source>
        <dbReference type="ARBA" id="ARBA00022618"/>
    </source>
</evidence>
<evidence type="ECO:0000256" key="9">
    <source>
        <dbReference type="ARBA" id="ARBA00023316"/>
    </source>
</evidence>
<dbReference type="PANTHER" id="PTHR43024:SF1">
    <property type="entry name" value="UDP-N-ACETYLMURAMOYL-TRIPEPTIDE--D-ALANYL-D-ALANINE LIGASE"/>
    <property type="match status" value="1"/>
</dbReference>
<evidence type="ECO:0000313" key="16">
    <source>
        <dbReference type="Proteomes" id="UP000218890"/>
    </source>
</evidence>
<evidence type="ECO:0000313" key="15">
    <source>
        <dbReference type="EMBL" id="BAU58516.1"/>
    </source>
</evidence>
<dbReference type="InterPro" id="IPR036615">
    <property type="entry name" value="Mur_ligase_C_dom_sf"/>
</dbReference>
<evidence type="ECO:0000259" key="13">
    <source>
        <dbReference type="Pfam" id="PF02875"/>
    </source>
</evidence>
<dbReference type="InterPro" id="IPR005863">
    <property type="entry name" value="UDP-N-AcMur_synth"/>
</dbReference>
<dbReference type="Proteomes" id="UP000218890">
    <property type="component" value="Chromosome"/>
</dbReference>
<comment type="subcellular location">
    <subcellularLocation>
        <location evidence="10 11">Cytoplasm</location>
    </subcellularLocation>
</comment>
<comment type="similarity">
    <text evidence="10">Belongs to the MurCDEF family. MurF subfamily.</text>
</comment>
<evidence type="ECO:0000256" key="7">
    <source>
        <dbReference type="ARBA" id="ARBA00022984"/>
    </source>
</evidence>
<evidence type="ECO:0000256" key="8">
    <source>
        <dbReference type="ARBA" id="ARBA00023306"/>
    </source>
</evidence>
<dbReference type="GO" id="GO:0051301">
    <property type="term" value="P:cell division"/>
    <property type="evidence" value="ECO:0007669"/>
    <property type="project" value="UniProtKB-KW"/>
</dbReference>
<feature type="binding site" evidence="10">
    <location>
        <begin position="107"/>
        <end position="113"/>
    </location>
    <ligand>
        <name>ATP</name>
        <dbReference type="ChEBI" id="CHEBI:30616"/>
    </ligand>
</feature>
<accession>A0A0X8XAL7</accession>
<dbReference type="GO" id="GO:0009252">
    <property type="term" value="P:peptidoglycan biosynthetic process"/>
    <property type="evidence" value="ECO:0007669"/>
    <property type="project" value="UniProtKB-UniRule"/>
</dbReference>
<reference evidence="15" key="1">
    <citation type="submission" date="2016-02" db="EMBL/GenBank/DDBJ databases">
        <title>Halorhodospira halochloris DSM-1059 complete genome, version 2.</title>
        <authorList>
            <person name="Tsukatani Y."/>
        </authorList>
    </citation>
    <scope>NUCLEOTIDE SEQUENCE</scope>
    <source>
        <strain evidence="15">DSM 1059</strain>
    </source>
</reference>
<dbReference type="InterPro" id="IPR035911">
    <property type="entry name" value="MurE/MurF_N"/>
</dbReference>
<dbReference type="InterPro" id="IPR036565">
    <property type="entry name" value="Mur-like_cat_sf"/>
</dbReference>
<dbReference type="GO" id="GO:0047480">
    <property type="term" value="F:UDP-N-acetylmuramoyl-tripeptide-D-alanyl-D-alanine ligase activity"/>
    <property type="evidence" value="ECO:0007669"/>
    <property type="project" value="UniProtKB-UniRule"/>
</dbReference>
<dbReference type="AlphaFoldDB" id="A0A0X8XAL7"/>
<proteinExistence type="inferred from homology"/>
<dbReference type="Gene3D" id="3.90.190.20">
    <property type="entry name" value="Mur ligase, C-terminal domain"/>
    <property type="match status" value="1"/>
</dbReference>
<gene>
    <name evidence="10 15" type="primary">murF</name>
    <name evidence="15" type="ORF">HH1059_18270</name>
</gene>
<sequence length="452" mass="47199">MLPMSLAQIAHLLDGQIHGRGDVQITSVALDSREVEPGSLFVGLIGERVDGHEFAADAAARGALGMLGQRPDPALPSIVVADPVAALAKLGKACRQQSNALVLALTGSNGKTTVKELVAAMLANAAPTLATMGNRNNHLGVPQTLTRLRPEHRFAVIEMGANHPGEIAGLAELAEPHIGLVTNAAEAHLEGFGSLDGVAHAKGELFDSLGGDSSAIINIDDRYARLWQEKSAAAGRTISFGRSAAADVRWRNQGEELEIYLDGCWQSTPTALLGEHNSANACAAAACAHTMGVPAEQIRAALAQVRAPQGRLQPLPGLRCRMVIDDSYNANPASLEAALAVLEQIVGEKWLLLGEMAELGADSPAWHRRAGELARAAGVARLWTLGRKAALAAESFGAGGRDFADPDSLLVACREELPAQGVVLIKGSRTAGMERLVAALSENTNTTAQGGQ</sequence>
<keyword evidence="3 10" id="KW-0132">Cell division</keyword>
<dbReference type="InterPro" id="IPR013221">
    <property type="entry name" value="Mur_ligase_cen"/>
</dbReference>
<dbReference type="InterPro" id="IPR000713">
    <property type="entry name" value="Mur_ligase_N"/>
</dbReference>
<dbReference type="GO" id="GO:0008766">
    <property type="term" value="F:UDP-N-acetylmuramoylalanyl-D-glutamyl-2,6-diaminopimelate-D-alanyl-D-alanine ligase activity"/>
    <property type="evidence" value="ECO:0007669"/>
    <property type="project" value="RHEA"/>
</dbReference>
<evidence type="ECO:0000256" key="6">
    <source>
        <dbReference type="ARBA" id="ARBA00022960"/>
    </source>
</evidence>
<dbReference type="GO" id="GO:0008360">
    <property type="term" value="P:regulation of cell shape"/>
    <property type="evidence" value="ECO:0007669"/>
    <property type="project" value="UniProtKB-KW"/>
</dbReference>
<evidence type="ECO:0000256" key="2">
    <source>
        <dbReference type="ARBA" id="ARBA00022598"/>
    </source>
</evidence>
<keyword evidence="6 10" id="KW-0133">Cell shape</keyword>
<protein>
    <recommendedName>
        <fullName evidence="10 11">UDP-N-acetylmuramoyl-tripeptide--D-alanyl-D-alanine ligase</fullName>
        <ecNumber evidence="10 11">6.3.2.10</ecNumber>
    </recommendedName>
    <alternativeName>
        <fullName evidence="10">D-alanyl-D-alanine-adding enzyme</fullName>
    </alternativeName>
</protein>
<comment type="pathway">
    <text evidence="10 11">Cell wall biogenesis; peptidoglycan biosynthesis.</text>
</comment>
<dbReference type="SUPFAM" id="SSF53244">
    <property type="entry name" value="MurD-like peptide ligases, peptide-binding domain"/>
    <property type="match status" value="1"/>
</dbReference>
<dbReference type="Pfam" id="PF08245">
    <property type="entry name" value="Mur_ligase_M"/>
    <property type="match status" value="1"/>
</dbReference>
<keyword evidence="2 10" id="KW-0436">Ligase</keyword>
<evidence type="ECO:0000256" key="10">
    <source>
        <dbReference type="HAMAP-Rule" id="MF_02019"/>
    </source>
</evidence>
<dbReference type="Pfam" id="PF02875">
    <property type="entry name" value="Mur_ligase_C"/>
    <property type="match status" value="1"/>
</dbReference>
<dbReference type="NCBIfam" id="TIGR01143">
    <property type="entry name" value="murF"/>
    <property type="match status" value="1"/>
</dbReference>
<evidence type="ECO:0000256" key="5">
    <source>
        <dbReference type="ARBA" id="ARBA00022840"/>
    </source>
</evidence>
<dbReference type="InterPro" id="IPR051046">
    <property type="entry name" value="MurCDEF_CellWall_CoF430Synth"/>
</dbReference>
<dbReference type="Gene3D" id="3.40.1390.10">
    <property type="entry name" value="MurE/MurF, N-terminal domain"/>
    <property type="match status" value="1"/>
</dbReference>
<keyword evidence="1 10" id="KW-0963">Cytoplasm</keyword>
<feature type="domain" description="Mur ligase N-terminal catalytic" evidence="12">
    <location>
        <begin position="25"/>
        <end position="72"/>
    </location>
</feature>
<dbReference type="OrthoDB" id="9801978at2"/>
<dbReference type="KEGG" id="hhk:HH1059_18270"/>
<evidence type="ECO:0000259" key="14">
    <source>
        <dbReference type="Pfam" id="PF08245"/>
    </source>
</evidence>
<comment type="function">
    <text evidence="10 11">Involved in cell wall formation. Catalyzes the final step in the synthesis of UDP-N-acetylmuramoyl-pentapeptide, the precursor of murein.</text>
</comment>
<keyword evidence="8 10" id="KW-0131">Cell cycle</keyword>
<keyword evidence="7 10" id="KW-0573">Peptidoglycan synthesis</keyword>
<keyword evidence="9 10" id="KW-0961">Cell wall biogenesis/degradation</keyword>
<dbReference type="EC" id="6.3.2.10" evidence="10 11"/>
<dbReference type="UniPathway" id="UPA00219"/>
<evidence type="ECO:0000256" key="4">
    <source>
        <dbReference type="ARBA" id="ARBA00022741"/>
    </source>
</evidence>
<dbReference type="Pfam" id="PF01225">
    <property type="entry name" value="Mur_ligase"/>
    <property type="match status" value="1"/>
</dbReference>
<comment type="catalytic activity">
    <reaction evidence="10 11">
        <text>D-alanyl-D-alanine + UDP-N-acetyl-alpha-D-muramoyl-L-alanyl-gamma-D-glutamyl-meso-2,6-diaminopimelate + ATP = UDP-N-acetyl-alpha-D-muramoyl-L-alanyl-gamma-D-glutamyl-meso-2,6-diaminopimeloyl-D-alanyl-D-alanine + ADP + phosphate + H(+)</text>
        <dbReference type="Rhea" id="RHEA:28374"/>
        <dbReference type="ChEBI" id="CHEBI:15378"/>
        <dbReference type="ChEBI" id="CHEBI:30616"/>
        <dbReference type="ChEBI" id="CHEBI:43474"/>
        <dbReference type="ChEBI" id="CHEBI:57822"/>
        <dbReference type="ChEBI" id="CHEBI:61386"/>
        <dbReference type="ChEBI" id="CHEBI:83905"/>
        <dbReference type="ChEBI" id="CHEBI:456216"/>
        <dbReference type="EC" id="6.3.2.10"/>
    </reaction>
</comment>
<dbReference type="RefSeq" id="WP_096409868.1">
    <property type="nucleotide sequence ID" value="NZ_AP017372.2"/>
</dbReference>
<organism evidence="15 16">
    <name type="scientific">Halorhodospira halochloris</name>
    <name type="common">Ectothiorhodospira halochloris</name>
    <dbReference type="NCBI Taxonomy" id="1052"/>
    <lineage>
        <taxon>Bacteria</taxon>
        <taxon>Pseudomonadati</taxon>
        <taxon>Pseudomonadota</taxon>
        <taxon>Gammaproteobacteria</taxon>
        <taxon>Chromatiales</taxon>
        <taxon>Ectothiorhodospiraceae</taxon>
        <taxon>Halorhodospira</taxon>
    </lineage>
</organism>
<dbReference type="InterPro" id="IPR004101">
    <property type="entry name" value="Mur_ligase_C"/>
</dbReference>
<evidence type="ECO:0000259" key="12">
    <source>
        <dbReference type="Pfam" id="PF01225"/>
    </source>
</evidence>
<keyword evidence="4 10" id="KW-0547">Nucleotide-binding</keyword>
<evidence type="ECO:0000256" key="1">
    <source>
        <dbReference type="ARBA" id="ARBA00022490"/>
    </source>
</evidence>
<dbReference type="GO" id="GO:0005524">
    <property type="term" value="F:ATP binding"/>
    <property type="evidence" value="ECO:0007669"/>
    <property type="project" value="UniProtKB-UniRule"/>
</dbReference>
<dbReference type="SUPFAM" id="SSF53623">
    <property type="entry name" value="MurD-like peptide ligases, catalytic domain"/>
    <property type="match status" value="1"/>
</dbReference>
<keyword evidence="16" id="KW-1185">Reference proteome</keyword>
<dbReference type="GO" id="GO:0005737">
    <property type="term" value="C:cytoplasm"/>
    <property type="evidence" value="ECO:0007669"/>
    <property type="project" value="UniProtKB-SubCell"/>
</dbReference>